<dbReference type="Pfam" id="PF00563">
    <property type="entry name" value="EAL"/>
    <property type="match status" value="1"/>
</dbReference>
<dbReference type="RefSeq" id="WP_011787921.1">
    <property type="nucleotide sequence ID" value="NZ_BMPK01000001.1"/>
</dbReference>
<dbReference type="NCBIfam" id="TIGR00254">
    <property type="entry name" value="GGDEF"/>
    <property type="match status" value="1"/>
</dbReference>
<dbReference type="SMART" id="SM00052">
    <property type="entry name" value="EAL"/>
    <property type="match status" value="1"/>
</dbReference>
<dbReference type="Pfam" id="PF08448">
    <property type="entry name" value="PAS_4"/>
    <property type="match status" value="1"/>
</dbReference>
<dbReference type="GeneID" id="67444981"/>
<dbReference type="InterPro" id="IPR000014">
    <property type="entry name" value="PAS"/>
</dbReference>
<evidence type="ECO:0000259" key="4">
    <source>
        <dbReference type="PROSITE" id="PS50887"/>
    </source>
</evidence>
<evidence type="ECO:0000313" key="6">
    <source>
        <dbReference type="Proteomes" id="UP000827084"/>
    </source>
</evidence>
<evidence type="ECO:0000259" key="3">
    <source>
        <dbReference type="PROSITE" id="PS50883"/>
    </source>
</evidence>
<dbReference type="InterPro" id="IPR035919">
    <property type="entry name" value="EAL_sf"/>
</dbReference>
<dbReference type="InterPro" id="IPR043128">
    <property type="entry name" value="Rev_trsase/Diguanyl_cyclase"/>
</dbReference>
<dbReference type="PANTHER" id="PTHR33121:SF23">
    <property type="entry name" value="CYCLIC DI-GMP PHOSPHODIESTERASE PDEB"/>
    <property type="match status" value="1"/>
</dbReference>
<dbReference type="Gene3D" id="3.30.450.20">
    <property type="entry name" value="PAS domain"/>
    <property type="match status" value="1"/>
</dbReference>
<protein>
    <submittedName>
        <fullName evidence="5">EAL domain-containing protein</fullName>
    </submittedName>
</protein>
<dbReference type="SMART" id="SM00267">
    <property type="entry name" value="GGDEF"/>
    <property type="match status" value="1"/>
</dbReference>
<dbReference type="SUPFAM" id="SSF141868">
    <property type="entry name" value="EAL domain-like"/>
    <property type="match status" value="1"/>
</dbReference>
<dbReference type="Gene3D" id="3.30.70.270">
    <property type="match status" value="1"/>
</dbReference>
<dbReference type="InterPro" id="IPR029787">
    <property type="entry name" value="Nucleotide_cyclase"/>
</dbReference>
<evidence type="ECO:0000256" key="1">
    <source>
        <dbReference type="SAM" id="Phobius"/>
    </source>
</evidence>
<organism evidence="5 6">
    <name type="scientific">Shewanella putrefaciens</name>
    <name type="common">Pseudomonas putrefaciens</name>
    <dbReference type="NCBI Taxonomy" id="24"/>
    <lineage>
        <taxon>Bacteria</taxon>
        <taxon>Pseudomonadati</taxon>
        <taxon>Pseudomonadota</taxon>
        <taxon>Gammaproteobacteria</taxon>
        <taxon>Alteromonadales</taxon>
        <taxon>Shewanellaceae</taxon>
        <taxon>Shewanella</taxon>
    </lineage>
</organism>
<name>A0ABX8XA21_SHEPU</name>
<feature type="transmembrane region" description="Helical" evidence="1">
    <location>
        <begin position="233"/>
        <end position="253"/>
    </location>
</feature>
<dbReference type="InterPro" id="IPR013656">
    <property type="entry name" value="PAS_4"/>
</dbReference>
<evidence type="ECO:0000259" key="2">
    <source>
        <dbReference type="PROSITE" id="PS50112"/>
    </source>
</evidence>
<sequence length="859" mass="96484">MHIGKKILIFIVGFCLPAVVLVSYCLGSWYDHRVELLRQDSANRELANIQQQFQIDVDRLGFLTNIYALPLSQLDNTQLKDLESSWHASSMSANLSWYILRQGELQTFFPNERAFPNDNLREIATAVTEADDQRVEGAYLIGNQAYVVTAVKSAPNQYVLLVRHLADNDLLEYAQALLVSKVSMSHAASVLPTIEGVHSEVIEVPSLLKNTPIYLQVQFSDGPFREVRFKLDWVSMGFILLGVFIVGLGYIWLRRGLLKPFKNLMQQLALIDPMASVYQPVTADGNEELEVLASRVNSLLARIYQQKERAKITLESIAEAVILTDVDARVIYMNPRAESLLNMASCYAINQTLASLLKAGEQLNQAVFTCIRLGETAPQVEKIKLLTATPRIMERSISNLRNHDKEIVGTVVILRDITQEELLKRQLQKRADFDSITLLLNRQAFDERLLSFADNAKAIAVCYLDLEQFKLINDSCGHAAGDRMLAMVAKVMQACLGPQELLGRIGGDEFGLVICNRSALSVVQLLKQISAQVSLQVLNDKNCNYKVGLSIGVAFGRAPYINAQELLKDADIACLAAKAKGANQIHIYDDKDKELTYQRNAPKWAVRIAQAIEENELILYYQPIRGLGTGPQRQRMEILLRIQEPCGRILAPAQFIAAAERFKLMPEIDKEVIRKAFLWLSLHPVLWPDHCISINLSGNSLGAEGMVEYIAQQQRVFDIPSQCICFEITETTAIQNRNRGMEMLKQLRKLGFSFALDDFGSGFASYGYLRELPVDYVKIDGCFIKNLAVNAKDYAIVKSIQDVCRVMGIETVAEFVENQDIIDRLQTIGINYAQGYAIGRPQPLSLYREQYEMGLAQRA</sequence>
<dbReference type="InterPro" id="IPR001633">
    <property type="entry name" value="EAL_dom"/>
</dbReference>
<dbReference type="Gene3D" id="3.20.20.450">
    <property type="entry name" value="EAL domain"/>
    <property type="match status" value="1"/>
</dbReference>
<dbReference type="NCBIfam" id="TIGR00229">
    <property type="entry name" value="sensory_box"/>
    <property type="match status" value="1"/>
</dbReference>
<dbReference type="CDD" id="cd01949">
    <property type="entry name" value="GGDEF"/>
    <property type="match status" value="1"/>
</dbReference>
<dbReference type="Pfam" id="PF00990">
    <property type="entry name" value="GGDEF"/>
    <property type="match status" value="1"/>
</dbReference>
<dbReference type="PANTHER" id="PTHR33121">
    <property type="entry name" value="CYCLIC DI-GMP PHOSPHODIESTERASE PDEF"/>
    <property type="match status" value="1"/>
</dbReference>
<reference evidence="5 6" key="1">
    <citation type="submission" date="2021-08" db="EMBL/GenBank/DDBJ databases">
        <title>Shewanella putrefaciens YZ-J, complete genome.</title>
        <authorList>
            <person name="Yi Z."/>
        </authorList>
    </citation>
    <scope>NUCLEOTIDE SEQUENCE [LARGE SCALE GENOMIC DNA]</scope>
    <source>
        <strain evidence="5 6">YZ-J</strain>
    </source>
</reference>
<dbReference type="EMBL" id="CP080635">
    <property type="protein sequence ID" value="QYX72399.1"/>
    <property type="molecule type" value="Genomic_DNA"/>
</dbReference>
<dbReference type="PROSITE" id="PS50887">
    <property type="entry name" value="GGDEF"/>
    <property type="match status" value="1"/>
</dbReference>
<gene>
    <name evidence="5" type="ORF">K3G22_16940</name>
</gene>
<dbReference type="CDD" id="cd01948">
    <property type="entry name" value="EAL"/>
    <property type="match status" value="1"/>
</dbReference>
<keyword evidence="1" id="KW-0472">Membrane</keyword>
<dbReference type="PROSITE" id="PS50883">
    <property type="entry name" value="EAL"/>
    <property type="match status" value="1"/>
</dbReference>
<dbReference type="InterPro" id="IPR035965">
    <property type="entry name" value="PAS-like_dom_sf"/>
</dbReference>
<dbReference type="PROSITE" id="PS50112">
    <property type="entry name" value="PAS"/>
    <property type="match status" value="1"/>
</dbReference>
<dbReference type="InterPro" id="IPR000160">
    <property type="entry name" value="GGDEF_dom"/>
</dbReference>
<dbReference type="Proteomes" id="UP000827084">
    <property type="component" value="Chromosome"/>
</dbReference>
<feature type="transmembrane region" description="Helical" evidence="1">
    <location>
        <begin position="7"/>
        <end position="30"/>
    </location>
</feature>
<dbReference type="CDD" id="cd00130">
    <property type="entry name" value="PAS"/>
    <property type="match status" value="1"/>
</dbReference>
<feature type="domain" description="PAS" evidence="2">
    <location>
        <begin position="306"/>
        <end position="343"/>
    </location>
</feature>
<feature type="domain" description="GGDEF" evidence="4">
    <location>
        <begin position="457"/>
        <end position="590"/>
    </location>
</feature>
<keyword evidence="1" id="KW-1133">Transmembrane helix</keyword>
<proteinExistence type="predicted"/>
<dbReference type="SUPFAM" id="SSF55785">
    <property type="entry name" value="PYP-like sensor domain (PAS domain)"/>
    <property type="match status" value="1"/>
</dbReference>
<dbReference type="InterPro" id="IPR050706">
    <property type="entry name" value="Cyclic-di-GMP_PDE-like"/>
</dbReference>
<evidence type="ECO:0000313" key="5">
    <source>
        <dbReference type="EMBL" id="QYX72399.1"/>
    </source>
</evidence>
<dbReference type="SMART" id="SM00091">
    <property type="entry name" value="PAS"/>
    <property type="match status" value="1"/>
</dbReference>
<accession>A0ABX8XA21</accession>
<keyword evidence="6" id="KW-1185">Reference proteome</keyword>
<feature type="domain" description="EAL" evidence="3">
    <location>
        <begin position="601"/>
        <end position="855"/>
    </location>
</feature>
<keyword evidence="1" id="KW-0812">Transmembrane</keyword>
<dbReference type="SUPFAM" id="SSF55073">
    <property type="entry name" value="Nucleotide cyclase"/>
    <property type="match status" value="1"/>
</dbReference>